<organism evidence="3 4">
    <name type="scientific">Cyclotella atomus</name>
    <dbReference type="NCBI Taxonomy" id="382360"/>
    <lineage>
        <taxon>Eukaryota</taxon>
        <taxon>Sar</taxon>
        <taxon>Stramenopiles</taxon>
        <taxon>Ochrophyta</taxon>
        <taxon>Bacillariophyta</taxon>
        <taxon>Coscinodiscophyceae</taxon>
        <taxon>Thalassiosirophycidae</taxon>
        <taxon>Stephanodiscales</taxon>
        <taxon>Stephanodiscaceae</taxon>
        <taxon>Cyclotella</taxon>
    </lineage>
</organism>
<dbReference type="PANTHER" id="PTHR38081">
    <property type="entry name" value="WAP DOMAIN-CONTAINING PROTEIN"/>
    <property type="match status" value="1"/>
</dbReference>
<sequence>MKLLVPLLLLPQTFAQTTTITPITSNYILAQSQTNLLTAQSGGLVTITSDIPVSISRYNDDRYADGEQPIFPTDAFVIVTSDCNAGTPTISWDYSTGGSVTINAGITSNTAAFLEPASYTAEWSWLNWACDVYPTPAPFSPSVFSLGPTEAGQAVTIKSQGETQTLDEYQGQQNANNNGGSESDDKPFNEEEYNSTSAAGRVSTALFGAVLLIVVMTGEQHRWVTIGKVGVAALSLSPLVSRFSSKYRTPKQTTVNPRSLQTCTYQAEILLDGCTHPLSISAPAVQVVDALVMNSNSQKGAEEPCLYEYGADITFPTSSVTTYDGGDVEIDALSYSECIRATDGRPFVDRKGGSLIAKPLVGEVCESCESCAEQSLNSNSSSVNEARVALGEEWIERALGEHASIASFSAFSIALMTNAAPSKLVEDALVAALDEVRHARTSFHIASKLVGREVSAGALPESKHEFGQDLTELGLAVAKEGCVDETLSAIAAAFESLELMNEGSKYAALDVSTATWIRSELNTIAMEEANHSALAWRTLFWVCSVDSEACDVVKKEVLDVKQLETRFNYRFAKIYEGRPEVLEEMNASWREVYKSLVASLDSEASTDRCAQLKVSEQKNILSELTSGILRGALCDAQGVTTSAAYFM</sequence>
<gene>
    <name evidence="3" type="ORF">ACHAWO_013204</name>
</gene>
<proteinExistence type="predicted"/>
<comment type="caution">
    <text evidence="3">The sequence shown here is derived from an EMBL/GenBank/DDBJ whole genome shotgun (WGS) entry which is preliminary data.</text>
</comment>
<keyword evidence="4" id="KW-1185">Reference proteome</keyword>
<feature type="signal peptide" evidence="2">
    <location>
        <begin position="1"/>
        <end position="15"/>
    </location>
</feature>
<dbReference type="AlphaFoldDB" id="A0ABD3N7N0"/>
<name>A0ABD3N7N0_9STRA</name>
<evidence type="ECO:0000313" key="4">
    <source>
        <dbReference type="Proteomes" id="UP001530400"/>
    </source>
</evidence>
<dbReference type="Proteomes" id="UP001530400">
    <property type="component" value="Unassembled WGS sequence"/>
</dbReference>
<feature type="region of interest" description="Disordered" evidence="1">
    <location>
        <begin position="169"/>
        <end position="195"/>
    </location>
</feature>
<feature type="compositionally biased region" description="Low complexity" evidence="1">
    <location>
        <begin position="170"/>
        <end position="180"/>
    </location>
</feature>
<dbReference type="EMBL" id="JALLPJ020001295">
    <property type="protein sequence ID" value="KAL3771026.1"/>
    <property type="molecule type" value="Genomic_DNA"/>
</dbReference>
<evidence type="ECO:0000256" key="1">
    <source>
        <dbReference type="SAM" id="MobiDB-lite"/>
    </source>
</evidence>
<dbReference type="PANTHER" id="PTHR38081:SF1">
    <property type="entry name" value="WAP DOMAIN-CONTAINING PROTEIN"/>
    <property type="match status" value="1"/>
</dbReference>
<accession>A0ABD3N7N0</accession>
<feature type="chain" id="PRO_5044812446" evidence="2">
    <location>
        <begin position="16"/>
        <end position="647"/>
    </location>
</feature>
<protein>
    <submittedName>
        <fullName evidence="3">Uncharacterized protein</fullName>
    </submittedName>
</protein>
<keyword evidence="2" id="KW-0732">Signal</keyword>
<evidence type="ECO:0000256" key="2">
    <source>
        <dbReference type="SAM" id="SignalP"/>
    </source>
</evidence>
<evidence type="ECO:0000313" key="3">
    <source>
        <dbReference type="EMBL" id="KAL3771026.1"/>
    </source>
</evidence>
<reference evidence="3 4" key="1">
    <citation type="submission" date="2024-10" db="EMBL/GenBank/DDBJ databases">
        <title>Updated reference genomes for cyclostephanoid diatoms.</title>
        <authorList>
            <person name="Roberts W.R."/>
            <person name="Alverson A.J."/>
        </authorList>
    </citation>
    <scope>NUCLEOTIDE SEQUENCE [LARGE SCALE GENOMIC DNA]</scope>
    <source>
        <strain evidence="3 4">AJA010-31</strain>
    </source>
</reference>